<feature type="compositionally biased region" description="Low complexity" evidence="1">
    <location>
        <begin position="7"/>
        <end position="21"/>
    </location>
</feature>
<reference evidence="3" key="2">
    <citation type="submission" date="2021-04" db="EMBL/GenBank/DDBJ databases">
        <authorList>
            <person name="Podell S."/>
        </authorList>
    </citation>
    <scope>NUCLEOTIDE SEQUENCE</scope>
    <source>
        <strain evidence="3">Hildebrandi</strain>
    </source>
</reference>
<feature type="compositionally biased region" description="Low complexity" evidence="1">
    <location>
        <begin position="290"/>
        <end position="308"/>
    </location>
</feature>
<name>A0A9K3M0Y0_9STRA</name>
<feature type="region of interest" description="Disordered" evidence="1">
    <location>
        <begin position="1"/>
        <end position="33"/>
    </location>
</feature>
<feature type="compositionally biased region" description="Low complexity" evidence="1">
    <location>
        <begin position="563"/>
        <end position="578"/>
    </location>
</feature>
<dbReference type="InterPro" id="IPR001950">
    <property type="entry name" value="SUI1"/>
</dbReference>
<comment type="caution">
    <text evidence="3">The sequence shown here is derived from an EMBL/GenBank/DDBJ whole genome shotgun (WGS) entry which is preliminary data.</text>
</comment>
<feature type="region of interest" description="Disordered" evidence="1">
    <location>
        <begin position="50"/>
        <end position="69"/>
    </location>
</feature>
<feature type="compositionally biased region" description="Low complexity" evidence="1">
    <location>
        <begin position="438"/>
        <end position="464"/>
    </location>
</feature>
<feature type="domain" description="SUI1" evidence="2">
    <location>
        <begin position="723"/>
        <end position="804"/>
    </location>
</feature>
<dbReference type="GO" id="GO:0001731">
    <property type="term" value="P:formation of translation preinitiation complex"/>
    <property type="evidence" value="ECO:0007669"/>
    <property type="project" value="InterPro"/>
</dbReference>
<sequence length="838" mass="93016">MFHKEGSVSSSSGSSSCSQKSTKAVDVPLRKSHRRQLRDRAVAYFLRNHHHHHHHEAERSSSQSNCNDLTTTTTTIRTVDETSTLQSSSPLTKTIHEACDEIFLKGNLAARTLPDPKDVQNKAKTMVLYLKTPSSEHHHHHDVVPPANNYINNNNHNDNDIVCYWPYTTSTQFVWMSLEEKKEIIQETPTVALWAVMYPLVEMKYHAVVVPSVVSKYLCRGADLMKAGIVQIPQQRNEETVVVPQQKQQQPKKINKKKQHDTPWEHAVAIVVRGNPQPFAVGMCHVTTQSSTSTRSTNTATATETTKSLFGPGTKGLGVEIWNCYGDDLWRSSNTKQQRSGTTTVNQQGGAAPYDNGQYGNVGFVDGTHVVPLIQHENGDDDDTDDDSHNTEYDEDGNANENVNSDEPVPPIEEHPVGDNNNDNGDTPIFGENDNTLSQPTQQDDSSISSSRNIVNNNNTPSIDDNSPDRILHLSFCQALVNLKNKDLPMSTGTFYAQHVLSNRPDGTVIDLKATSYKKFGNYLREMVSKGLVQVGPDNKTNKANTDPMALLLSYNKKHDEIQSFSKSTTTSQQQRNTNEGNKSTSKKLVLVSLKIVPNHWISLLRFNPDDVKANHATSEERKGTGMLTVTEVRTMLETYIHREGLVSSSNPGFVNLDGPLTDIIYGKKKKQSSDGVTTPFEETMSRKDLVKLYTNKHLPAYAMVEMPGNKIIKLSKGDPPKIQLEVSRRQSNKFVTRVRGLEEYGIDPPYFCKDVKQRLAVSASVDTDPTSSGHAALPKKGYVELVFGANIVEELEALLSGDESLSSHGGVKKSEYAVPKQVLDVVLKKGVPGRKKK</sequence>
<evidence type="ECO:0000256" key="1">
    <source>
        <dbReference type="SAM" id="MobiDB-lite"/>
    </source>
</evidence>
<dbReference type="PROSITE" id="PS50296">
    <property type="entry name" value="SUI1"/>
    <property type="match status" value="1"/>
</dbReference>
<dbReference type="PANTHER" id="PTHR12217:SF4">
    <property type="entry name" value="EUKARYOTIC TRANSLATION INITIATION FACTOR 2D"/>
    <property type="match status" value="1"/>
</dbReference>
<evidence type="ECO:0000313" key="4">
    <source>
        <dbReference type="Proteomes" id="UP000693970"/>
    </source>
</evidence>
<evidence type="ECO:0000313" key="3">
    <source>
        <dbReference type="EMBL" id="KAG7370246.1"/>
    </source>
</evidence>
<dbReference type="Pfam" id="PF26291">
    <property type="entry name" value="SWIB_eIF2D"/>
    <property type="match status" value="1"/>
</dbReference>
<reference evidence="3" key="1">
    <citation type="journal article" date="2021" name="Sci. Rep.">
        <title>Diploid genomic architecture of Nitzschia inconspicua, an elite biomass production diatom.</title>
        <authorList>
            <person name="Oliver A."/>
            <person name="Podell S."/>
            <person name="Pinowska A."/>
            <person name="Traller J.C."/>
            <person name="Smith S.R."/>
            <person name="McClure R."/>
            <person name="Beliaev A."/>
            <person name="Bohutskyi P."/>
            <person name="Hill E.A."/>
            <person name="Rabines A."/>
            <person name="Zheng H."/>
            <person name="Allen L.Z."/>
            <person name="Kuo A."/>
            <person name="Grigoriev I.V."/>
            <person name="Allen A.E."/>
            <person name="Hazlebeck D."/>
            <person name="Allen E.E."/>
        </authorList>
    </citation>
    <scope>NUCLEOTIDE SEQUENCE</scope>
    <source>
        <strain evidence="3">Hildebrandi</strain>
    </source>
</reference>
<keyword evidence="4" id="KW-1185">Reference proteome</keyword>
<feature type="region of interest" description="Disordered" evidence="1">
    <location>
        <begin position="241"/>
        <end position="260"/>
    </location>
</feature>
<organism evidence="3 4">
    <name type="scientific">Nitzschia inconspicua</name>
    <dbReference type="NCBI Taxonomy" id="303405"/>
    <lineage>
        <taxon>Eukaryota</taxon>
        <taxon>Sar</taxon>
        <taxon>Stramenopiles</taxon>
        <taxon>Ochrophyta</taxon>
        <taxon>Bacillariophyta</taxon>
        <taxon>Bacillariophyceae</taxon>
        <taxon>Bacillariophycidae</taxon>
        <taxon>Bacillariales</taxon>
        <taxon>Bacillariaceae</taxon>
        <taxon>Nitzschia</taxon>
    </lineage>
</organism>
<dbReference type="GO" id="GO:0003743">
    <property type="term" value="F:translation initiation factor activity"/>
    <property type="evidence" value="ECO:0007669"/>
    <property type="project" value="UniProtKB-KW"/>
</dbReference>
<dbReference type="Proteomes" id="UP000693970">
    <property type="component" value="Unassembled WGS sequence"/>
</dbReference>
<evidence type="ECO:0000259" key="2">
    <source>
        <dbReference type="PROSITE" id="PS50296"/>
    </source>
</evidence>
<dbReference type="Pfam" id="PF25304">
    <property type="entry name" value="WHD_eIF2D"/>
    <property type="match status" value="1"/>
</dbReference>
<dbReference type="PANTHER" id="PTHR12217">
    <property type="entry name" value="EUKARYOTIC TRANSLATION INITIATION FACTOR 2D"/>
    <property type="match status" value="1"/>
</dbReference>
<feature type="region of interest" description="Disordered" evidence="1">
    <location>
        <begin position="563"/>
        <end position="584"/>
    </location>
</feature>
<feature type="compositionally biased region" description="Polar residues" evidence="1">
    <location>
        <begin position="60"/>
        <end position="69"/>
    </location>
</feature>
<dbReference type="InterPro" id="IPR058886">
    <property type="entry name" value="SWIB_eIF2D"/>
</dbReference>
<dbReference type="AlphaFoldDB" id="A0A9K3M0Y0"/>
<keyword evidence="3" id="KW-0396">Initiation factor</keyword>
<dbReference type="OrthoDB" id="199771at2759"/>
<feature type="compositionally biased region" description="Polar residues" evidence="1">
    <location>
        <begin position="331"/>
        <end position="349"/>
    </location>
</feature>
<feature type="region of interest" description="Disordered" evidence="1">
    <location>
        <begin position="290"/>
        <end position="309"/>
    </location>
</feature>
<feature type="region of interest" description="Disordered" evidence="1">
    <location>
        <begin position="374"/>
        <end position="468"/>
    </location>
</feature>
<feature type="region of interest" description="Disordered" evidence="1">
    <location>
        <begin position="331"/>
        <end position="360"/>
    </location>
</feature>
<protein>
    <submittedName>
        <fullName evidence="3">Translation initiation factor SUI1</fullName>
    </submittedName>
</protein>
<dbReference type="PROSITE" id="PS51257">
    <property type="entry name" value="PROKAR_LIPOPROTEIN"/>
    <property type="match status" value="1"/>
</dbReference>
<keyword evidence="3" id="KW-0648">Protein biosynthesis</keyword>
<dbReference type="InterPro" id="IPR057429">
    <property type="entry name" value="WH_eIF2D"/>
</dbReference>
<accession>A0A9K3M0Y0</accession>
<dbReference type="EMBL" id="JAGRRH010000005">
    <property type="protein sequence ID" value="KAG7370246.1"/>
    <property type="molecule type" value="Genomic_DNA"/>
</dbReference>
<proteinExistence type="predicted"/>
<dbReference type="InterPro" id="IPR039757">
    <property type="entry name" value="EIF2D"/>
</dbReference>
<gene>
    <name evidence="3" type="ORF">IV203_027992</name>
</gene>
<dbReference type="Pfam" id="PF01253">
    <property type="entry name" value="SUI1"/>
    <property type="match status" value="1"/>
</dbReference>